<dbReference type="Pfam" id="PF14273">
    <property type="entry name" value="DUF4360"/>
    <property type="match status" value="1"/>
</dbReference>
<dbReference type="PANTHER" id="PTHR38847">
    <property type="match status" value="1"/>
</dbReference>
<dbReference type="OrthoDB" id="3432025at2"/>
<evidence type="ECO:0000313" key="3">
    <source>
        <dbReference type="Proteomes" id="UP000294513"/>
    </source>
</evidence>
<dbReference type="InterPro" id="IPR025649">
    <property type="entry name" value="DUF4360"/>
</dbReference>
<dbReference type="PANTHER" id="PTHR38847:SF1">
    <property type="entry name" value="PSEUDOURIDINE SYNTHASE RSUA_RLUA-LIKE DOMAIN-CONTAINING PROTEIN"/>
    <property type="match status" value="1"/>
</dbReference>
<keyword evidence="3" id="KW-1185">Reference proteome</keyword>
<dbReference type="Proteomes" id="UP000294513">
    <property type="component" value="Unassembled WGS sequence"/>
</dbReference>
<dbReference type="RefSeq" id="WP_131895362.1">
    <property type="nucleotide sequence ID" value="NZ_SMKU01000100.1"/>
</dbReference>
<comment type="caution">
    <text evidence="2">The sequence shown here is derived from an EMBL/GenBank/DDBJ whole genome shotgun (WGS) entry which is preliminary data.</text>
</comment>
<reference evidence="2 3" key="1">
    <citation type="submission" date="2019-03" db="EMBL/GenBank/DDBJ databases">
        <title>Draft genome sequences of novel Actinobacteria.</title>
        <authorList>
            <person name="Sahin N."/>
            <person name="Ay H."/>
            <person name="Saygin H."/>
        </authorList>
    </citation>
    <scope>NUCLEOTIDE SEQUENCE [LARGE SCALE GENOMIC DNA]</scope>
    <source>
        <strain evidence="2 3">H3C3</strain>
    </source>
</reference>
<protein>
    <submittedName>
        <fullName evidence="2">DUF4360 domain-containing protein</fullName>
    </submittedName>
</protein>
<feature type="signal peptide" evidence="1">
    <location>
        <begin position="1"/>
        <end position="28"/>
    </location>
</feature>
<name>A0A4R5BDJ5_9ACTN</name>
<accession>A0A4R5BDJ5</accession>
<evidence type="ECO:0000313" key="2">
    <source>
        <dbReference type="EMBL" id="TDD84608.1"/>
    </source>
</evidence>
<sequence length="207" mass="22319">MTHPGRTVIAAVGVALVLPALTSSPASADPPPAGVTVEVASVTGNGCPAWTVRAEISDARDRIALVYGQFAAQVGGISSPRDARKNCQVLLKVNVPRAYTYAIRAVDYTGLVQMEPGVTGTLRSQYHFRGPPVPPLPSRSVSGPYSEEFYFTETIDPAQLVYKPCGEERDFLAHDELRLDLGTSDPSKTSSWMHDQSTYHLAWKSCA</sequence>
<dbReference type="AlphaFoldDB" id="A0A4R5BDJ5"/>
<gene>
    <name evidence="2" type="ORF">E1298_19840</name>
</gene>
<feature type="chain" id="PRO_5020751254" evidence="1">
    <location>
        <begin position="29"/>
        <end position="207"/>
    </location>
</feature>
<proteinExistence type="predicted"/>
<dbReference type="EMBL" id="SMKU01000100">
    <property type="protein sequence ID" value="TDD84608.1"/>
    <property type="molecule type" value="Genomic_DNA"/>
</dbReference>
<organism evidence="2 3">
    <name type="scientific">Actinomadura rubrisoli</name>
    <dbReference type="NCBI Taxonomy" id="2530368"/>
    <lineage>
        <taxon>Bacteria</taxon>
        <taxon>Bacillati</taxon>
        <taxon>Actinomycetota</taxon>
        <taxon>Actinomycetes</taxon>
        <taxon>Streptosporangiales</taxon>
        <taxon>Thermomonosporaceae</taxon>
        <taxon>Actinomadura</taxon>
    </lineage>
</organism>
<keyword evidence="1" id="KW-0732">Signal</keyword>
<evidence type="ECO:0000256" key="1">
    <source>
        <dbReference type="SAM" id="SignalP"/>
    </source>
</evidence>